<keyword evidence="1" id="KW-1133">Transmembrane helix</keyword>
<dbReference type="RefSeq" id="WP_125751929.1">
    <property type="nucleotide sequence ID" value="NZ_AP022843.1"/>
</dbReference>
<feature type="transmembrane region" description="Helical" evidence="1">
    <location>
        <begin position="12"/>
        <end position="30"/>
    </location>
</feature>
<gene>
    <name evidence="2" type="ORF">HHSLTHF2_32560</name>
</gene>
<organism evidence="2 3">
    <name type="scientific">Halomonas hydrothermalis</name>
    <dbReference type="NCBI Taxonomy" id="115561"/>
    <lineage>
        <taxon>Bacteria</taxon>
        <taxon>Pseudomonadati</taxon>
        <taxon>Pseudomonadota</taxon>
        <taxon>Gammaproteobacteria</taxon>
        <taxon>Oceanospirillales</taxon>
        <taxon>Halomonadaceae</taxon>
        <taxon>Halomonas</taxon>
    </lineage>
</organism>
<reference evidence="2 3" key="1">
    <citation type="submission" date="2020-03" db="EMBL/GenBank/DDBJ databases">
        <title>Complete Genome Sequence of Halomonas hydrothermalis Strain Slthf2, Halophilic Bacterium Isolated from Deep-Sea Hydrothermal-Vent Environments.</title>
        <authorList>
            <person name="Takeyama N."/>
            <person name="Huang M."/>
            <person name="Sato K."/>
            <person name="Galipon J."/>
            <person name="Arakawa K."/>
        </authorList>
    </citation>
    <scope>NUCLEOTIDE SEQUENCE [LARGE SCALE GENOMIC DNA]</scope>
    <source>
        <strain evidence="2 3">Slthf2</strain>
    </source>
</reference>
<dbReference type="Proteomes" id="UP000502259">
    <property type="component" value="Chromosome"/>
</dbReference>
<evidence type="ECO:0000256" key="1">
    <source>
        <dbReference type="SAM" id="Phobius"/>
    </source>
</evidence>
<keyword evidence="1" id="KW-0472">Membrane</keyword>
<dbReference type="AlphaFoldDB" id="A0A6F8U8B8"/>
<feature type="transmembrane region" description="Helical" evidence="1">
    <location>
        <begin position="42"/>
        <end position="63"/>
    </location>
</feature>
<evidence type="ECO:0000313" key="2">
    <source>
        <dbReference type="EMBL" id="BCB09366.1"/>
    </source>
</evidence>
<accession>A0A6F8U8B8</accession>
<evidence type="ECO:0000313" key="3">
    <source>
        <dbReference type="Proteomes" id="UP000502259"/>
    </source>
</evidence>
<dbReference type="GeneID" id="93948723"/>
<sequence>MKYLPPLKLALYSGMLLGFFMLESPIIMLANRIEPMLMGLPFLLAWNLFWWFALTALFLVAYLTNWGSPSSTANHTIKQP</sequence>
<evidence type="ECO:0008006" key="4">
    <source>
        <dbReference type="Google" id="ProtNLM"/>
    </source>
</evidence>
<protein>
    <recommendedName>
        <fullName evidence="4">DUF3311 domain-containing protein</fullName>
    </recommendedName>
</protein>
<keyword evidence="3" id="KW-1185">Reference proteome</keyword>
<proteinExistence type="predicted"/>
<keyword evidence="1" id="KW-0812">Transmembrane</keyword>
<name>A0A6F8U8B8_9GAMM</name>
<dbReference type="EMBL" id="AP022843">
    <property type="protein sequence ID" value="BCB09366.1"/>
    <property type="molecule type" value="Genomic_DNA"/>
</dbReference>